<reference evidence="2" key="2">
    <citation type="journal article" date="2010" name="Nature">
        <title>Comparative genomics reveals mobile pathogenicity chromosomes in Fusarium.</title>
        <authorList>
            <person name="Ma L.J."/>
            <person name="van der Does H.C."/>
            <person name="Borkovich K.A."/>
            <person name="Coleman J.J."/>
            <person name="Daboussi M.J."/>
            <person name="Di Pietro A."/>
            <person name="Dufresne M."/>
            <person name="Freitag M."/>
            <person name="Grabherr M."/>
            <person name="Henrissat B."/>
            <person name="Houterman P.M."/>
            <person name="Kang S."/>
            <person name="Shim W.B."/>
            <person name="Woloshuk C."/>
            <person name="Xie X."/>
            <person name="Xu J.R."/>
            <person name="Antoniw J."/>
            <person name="Baker S.E."/>
            <person name="Bluhm B.H."/>
            <person name="Breakspear A."/>
            <person name="Brown D.W."/>
            <person name="Butchko R.A."/>
            <person name="Chapman S."/>
            <person name="Coulson R."/>
            <person name="Coutinho P.M."/>
            <person name="Danchin E.G."/>
            <person name="Diener A."/>
            <person name="Gale L.R."/>
            <person name="Gardiner D.M."/>
            <person name="Goff S."/>
            <person name="Hammond-Kosack K.E."/>
            <person name="Hilburn K."/>
            <person name="Hua-Van A."/>
            <person name="Jonkers W."/>
            <person name="Kazan K."/>
            <person name="Kodira C.D."/>
            <person name="Koehrsen M."/>
            <person name="Kumar L."/>
            <person name="Lee Y.H."/>
            <person name="Li L."/>
            <person name="Manners J.M."/>
            <person name="Miranda-Saavedra D."/>
            <person name="Mukherjee M."/>
            <person name="Park G."/>
            <person name="Park J."/>
            <person name="Park S.Y."/>
            <person name="Proctor R.H."/>
            <person name="Regev A."/>
            <person name="Ruiz-Roldan M.C."/>
            <person name="Sain D."/>
            <person name="Sakthikumar S."/>
            <person name="Sykes S."/>
            <person name="Schwartz D.C."/>
            <person name="Turgeon B.G."/>
            <person name="Wapinski I."/>
            <person name="Yoder O."/>
            <person name="Young S."/>
            <person name="Zeng Q."/>
            <person name="Zhou S."/>
            <person name="Galagan J."/>
            <person name="Cuomo C.A."/>
            <person name="Kistler H.C."/>
            <person name="Rep M."/>
        </authorList>
    </citation>
    <scope>GENOME REANNOTATION</scope>
    <source>
        <strain evidence="2">ATCC MYA-4620 / CBS 123657 / FGSC 9075 / NRRL 31084 / PH-1</strain>
    </source>
</reference>
<dbReference type="InParanoid" id="A0A1C3YK78"/>
<dbReference type="EMBL" id="HG970334">
    <property type="protein sequence ID" value="SCB64951.1"/>
    <property type="molecule type" value="Genomic_DNA"/>
</dbReference>
<dbReference type="AlphaFoldDB" id="A0A1C3YK78"/>
<name>A0A1C3YK78_GIBZE</name>
<keyword evidence="2" id="KW-1185">Reference proteome</keyword>
<evidence type="ECO:0000313" key="1">
    <source>
        <dbReference type="EMBL" id="SCB64951.1"/>
    </source>
</evidence>
<proteinExistence type="predicted"/>
<dbReference type="Proteomes" id="UP000070720">
    <property type="component" value="Chromosome 3"/>
</dbReference>
<protein>
    <submittedName>
        <fullName evidence="1">Chromosome 3, complete genome</fullName>
    </submittedName>
</protein>
<organism evidence="1 2">
    <name type="scientific">Gibberella zeae (strain ATCC MYA-4620 / CBS 123657 / FGSC 9075 / NRRL 31084 / PH-1)</name>
    <name type="common">Wheat head blight fungus</name>
    <name type="synonym">Fusarium graminearum</name>
    <dbReference type="NCBI Taxonomy" id="229533"/>
    <lineage>
        <taxon>Eukaryota</taxon>
        <taxon>Fungi</taxon>
        <taxon>Dikarya</taxon>
        <taxon>Ascomycota</taxon>
        <taxon>Pezizomycotina</taxon>
        <taxon>Sordariomycetes</taxon>
        <taxon>Hypocreomycetidae</taxon>
        <taxon>Hypocreales</taxon>
        <taxon>Nectriaceae</taxon>
        <taxon>Fusarium</taxon>
    </lineage>
</organism>
<gene>
    <name evidence="1" type="ORF">FGRAMPH1_01T20495</name>
</gene>
<reference evidence="2" key="1">
    <citation type="journal article" date="2007" name="Science">
        <title>The Fusarium graminearum genome reveals a link between localized polymorphism and pathogen specialization.</title>
        <authorList>
            <person name="Cuomo C.A."/>
            <person name="Gueldener U."/>
            <person name="Xu J.-R."/>
            <person name="Trail F."/>
            <person name="Turgeon B.G."/>
            <person name="Di Pietro A."/>
            <person name="Walton J.D."/>
            <person name="Ma L.-J."/>
            <person name="Baker S.E."/>
            <person name="Rep M."/>
            <person name="Adam G."/>
            <person name="Antoniw J."/>
            <person name="Baldwin T."/>
            <person name="Calvo S.E."/>
            <person name="Chang Y.-L."/>
            <person name="DeCaprio D."/>
            <person name="Gale L.R."/>
            <person name="Gnerre S."/>
            <person name="Goswami R.S."/>
            <person name="Hammond-Kosack K."/>
            <person name="Harris L.J."/>
            <person name="Hilburn K."/>
            <person name="Kennell J.C."/>
            <person name="Kroken S."/>
            <person name="Magnuson J.K."/>
            <person name="Mannhaupt G."/>
            <person name="Mauceli E.W."/>
            <person name="Mewes H.-W."/>
            <person name="Mitterbauer R."/>
            <person name="Muehlbauer G."/>
            <person name="Muensterkoetter M."/>
            <person name="Nelson D."/>
            <person name="O'Donnell K."/>
            <person name="Ouellet T."/>
            <person name="Qi W."/>
            <person name="Quesneville H."/>
            <person name="Roncero M.I.G."/>
            <person name="Seong K.-Y."/>
            <person name="Tetko I.V."/>
            <person name="Urban M."/>
            <person name="Waalwijk C."/>
            <person name="Ward T.J."/>
            <person name="Yao J."/>
            <person name="Birren B.W."/>
            <person name="Kistler H.C."/>
        </authorList>
    </citation>
    <scope>NUCLEOTIDE SEQUENCE [LARGE SCALE GENOMIC DNA]</scope>
    <source>
        <strain evidence="2">ATCC MYA-4620 / CBS 123657 / FGSC 9075 / NRRL 31084 / PH-1</strain>
    </source>
</reference>
<accession>A0A1C3YK78</accession>
<evidence type="ECO:0000313" key="2">
    <source>
        <dbReference type="Proteomes" id="UP000070720"/>
    </source>
</evidence>
<sequence length="102" mass="11278">MWNPVLPRPRFQQLSLLVTSPHNHTSSRLISHTFILSPPRADVGVGVGPPPRVSAWTQASTRRDERVPQILIRNNVPASCVSGPPIKIIFLYDPGRQIAQPA</sequence>
<dbReference type="VEuPathDB" id="FungiDB:FGRAMPH1_01G20495"/>
<reference evidence="1 2" key="3">
    <citation type="journal article" date="2015" name="BMC Genomics">
        <title>The completed genome sequence of the pathogenic ascomycete fungus Fusarium graminearum.</title>
        <authorList>
            <person name="King R."/>
            <person name="Urban M."/>
            <person name="Hammond-Kosack M.C."/>
            <person name="Hassani-Pak K."/>
            <person name="Hammond-Kosack K.E."/>
        </authorList>
    </citation>
    <scope>NUCLEOTIDE SEQUENCE [LARGE SCALE GENOMIC DNA]</scope>
    <source>
        <strain evidence="2">ATCC MYA-4620 / CBS 123657 / FGSC 9075 / NRRL 31084 / PH-1</strain>
    </source>
</reference>